<protein>
    <submittedName>
        <fullName evidence="2">DUF4229 domain-containing protein</fullName>
    </submittedName>
</protein>
<keyword evidence="1" id="KW-0812">Transmembrane</keyword>
<dbReference type="KEGG" id="psic:J4E96_17910"/>
<dbReference type="Proteomes" id="UP000663937">
    <property type="component" value="Chromosome"/>
</dbReference>
<dbReference type="EMBL" id="CP071868">
    <property type="protein sequence ID" value="QTE29144.1"/>
    <property type="molecule type" value="Genomic_DNA"/>
</dbReference>
<dbReference type="InterPro" id="IPR025323">
    <property type="entry name" value="DUF4229"/>
</dbReference>
<sequence>MPIVTYSVLRLGLFAGCLALLYLVGVGGWLLVVGAAFLAWGISYAVLAGPRDRAALYLAERAARRRSGRRFSRSVEQDAAVEDAIDDARRLAGPAAD</sequence>
<feature type="transmembrane region" description="Helical" evidence="1">
    <location>
        <begin position="20"/>
        <end position="47"/>
    </location>
</feature>
<reference evidence="2" key="1">
    <citation type="submission" date="2021-03" db="EMBL/GenBank/DDBJ databases">
        <title>Pengzhenrongella sicca gen. nov., sp. nov., a new member of suborder Micrococcineae isolated from High-Arctic tundra soil.</title>
        <authorList>
            <person name="Peng F."/>
        </authorList>
    </citation>
    <scope>NUCLEOTIDE SEQUENCE</scope>
    <source>
        <strain evidence="2">LRZ-2</strain>
    </source>
</reference>
<name>A0A8A4ZB79_9MICO</name>
<accession>A0A8A4ZB79</accession>
<keyword evidence="1" id="KW-1133">Transmembrane helix</keyword>
<evidence type="ECO:0000256" key="1">
    <source>
        <dbReference type="SAM" id="Phobius"/>
    </source>
</evidence>
<evidence type="ECO:0000313" key="2">
    <source>
        <dbReference type="EMBL" id="QTE29144.1"/>
    </source>
</evidence>
<dbReference type="AlphaFoldDB" id="A0A8A4ZB79"/>
<organism evidence="2 3">
    <name type="scientific">Pengzhenrongella sicca</name>
    <dbReference type="NCBI Taxonomy" id="2819238"/>
    <lineage>
        <taxon>Bacteria</taxon>
        <taxon>Bacillati</taxon>
        <taxon>Actinomycetota</taxon>
        <taxon>Actinomycetes</taxon>
        <taxon>Micrococcales</taxon>
        <taxon>Pengzhenrongella</taxon>
    </lineage>
</organism>
<dbReference type="Pfam" id="PF14012">
    <property type="entry name" value="DUF4229"/>
    <property type="match status" value="1"/>
</dbReference>
<proteinExistence type="predicted"/>
<keyword evidence="1" id="KW-0472">Membrane</keyword>
<gene>
    <name evidence="2" type="ORF">J4E96_17910</name>
</gene>
<keyword evidence="3" id="KW-1185">Reference proteome</keyword>
<dbReference type="RefSeq" id="WP_227423403.1">
    <property type="nucleotide sequence ID" value="NZ_CP071868.1"/>
</dbReference>
<evidence type="ECO:0000313" key="3">
    <source>
        <dbReference type="Proteomes" id="UP000663937"/>
    </source>
</evidence>